<keyword evidence="8 10" id="KW-0503">Monooxygenase</keyword>
<evidence type="ECO:0000256" key="11">
    <source>
        <dbReference type="SAM" id="SignalP"/>
    </source>
</evidence>
<evidence type="ECO:0000256" key="2">
    <source>
        <dbReference type="ARBA" id="ARBA00005179"/>
    </source>
</evidence>
<keyword evidence="11" id="KW-0732">Signal</keyword>
<feature type="chain" id="PRO_5005201396" evidence="11">
    <location>
        <begin position="24"/>
        <end position="516"/>
    </location>
</feature>
<keyword evidence="6 10" id="KW-0560">Oxidoreductase</keyword>
<feature type="signal peptide" evidence="11">
    <location>
        <begin position="1"/>
        <end position="23"/>
    </location>
</feature>
<comment type="pathway">
    <text evidence="2">Secondary metabolite biosynthesis.</text>
</comment>
<dbReference type="EMBL" id="KQ086053">
    <property type="protein sequence ID" value="KLO09515.1"/>
    <property type="molecule type" value="Genomic_DNA"/>
</dbReference>
<dbReference type="AlphaFoldDB" id="A0A0H2RCG2"/>
<dbReference type="InterPro" id="IPR050364">
    <property type="entry name" value="Cytochrome_P450_fung"/>
</dbReference>
<dbReference type="InterPro" id="IPR017972">
    <property type="entry name" value="Cyt_P450_CS"/>
</dbReference>
<dbReference type="InterPro" id="IPR036396">
    <property type="entry name" value="Cyt_P450_sf"/>
</dbReference>
<dbReference type="GO" id="GO:0005506">
    <property type="term" value="F:iron ion binding"/>
    <property type="evidence" value="ECO:0007669"/>
    <property type="project" value="InterPro"/>
</dbReference>
<evidence type="ECO:0000256" key="8">
    <source>
        <dbReference type="ARBA" id="ARBA00023033"/>
    </source>
</evidence>
<dbReference type="InterPro" id="IPR001128">
    <property type="entry name" value="Cyt_P450"/>
</dbReference>
<evidence type="ECO:0000256" key="6">
    <source>
        <dbReference type="ARBA" id="ARBA00023002"/>
    </source>
</evidence>
<name>A0A0H2RCG2_9AGAM</name>
<keyword evidence="7 9" id="KW-0408">Iron</keyword>
<dbReference type="PROSITE" id="PS00086">
    <property type="entry name" value="CYTOCHROME_P450"/>
    <property type="match status" value="1"/>
</dbReference>
<organism evidence="12 13">
    <name type="scientific">Schizopora paradoxa</name>
    <dbReference type="NCBI Taxonomy" id="27342"/>
    <lineage>
        <taxon>Eukaryota</taxon>
        <taxon>Fungi</taxon>
        <taxon>Dikarya</taxon>
        <taxon>Basidiomycota</taxon>
        <taxon>Agaricomycotina</taxon>
        <taxon>Agaricomycetes</taxon>
        <taxon>Hymenochaetales</taxon>
        <taxon>Schizoporaceae</taxon>
        <taxon>Schizopora</taxon>
    </lineage>
</organism>
<gene>
    <name evidence="12" type="ORF">SCHPADRAFT_833899</name>
</gene>
<dbReference type="OrthoDB" id="2789670at2759"/>
<protein>
    <submittedName>
        <fullName evidence="12">Cytochrome P450</fullName>
    </submittedName>
</protein>
<dbReference type="SUPFAM" id="SSF48264">
    <property type="entry name" value="Cytochrome P450"/>
    <property type="match status" value="1"/>
</dbReference>
<dbReference type="Proteomes" id="UP000053477">
    <property type="component" value="Unassembled WGS sequence"/>
</dbReference>
<dbReference type="GO" id="GO:0016705">
    <property type="term" value="F:oxidoreductase activity, acting on paired donors, with incorporation or reduction of molecular oxygen"/>
    <property type="evidence" value="ECO:0007669"/>
    <property type="project" value="InterPro"/>
</dbReference>
<evidence type="ECO:0000313" key="13">
    <source>
        <dbReference type="Proteomes" id="UP000053477"/>
    </source>
</evidence>
<dbReference type="PANTHER" id="PTHR46300">
    <property type="entry name" value="P450, PUTATIVE (EUROFUNG)-RELATED-RELATED"/>
    <property type="match status" value="1"/>
</dbReference>
<dbReference type="CDD" id="cd11065">
    <property type="entry name" value="CYP64-like"/>
    <property type="match status" value="1"/>
</dbReference>
<evidence type="ECO:0000256" key="10">
    <source>
        <dbReference type="RuleBase" id="RU000461"/>
    </source>
</evidence>
<dbReference type="PRINTS" id="PR00463">
    <property type="entry name" value="EP450I"/>
</dbReference>
<dbReference type="Pfam" id="PF00067">
    <property type="entry name" value="p450"/>
    <property type="match status" value="1"/>
</dbReference>
<evidence type="ECO:0000256" key="3">
    <source>
        <dbReference type="ARBA" id="ARBA00010617"/>
    </source>
</evidence>
<dbReference type="PRINTS" id="PR00385">
    <property type="entry name" value="P450"/>
</dbReference>
<keyword evidence="4 9" id="KW-0349">Heme</keyword>
<dbReference type="GO" id="GO:0004497">
    <property type="term" value="F:monooxygenase activity"/>
    <property type="evidence" value="ECO:0007669"/>
    <property type="project" value="UniProtKB-KW"/>
</dbReference>
<dbReference type="PANTHER" id="PTHR46300:SF7">
    <property type="entry name" value="P450, PUTATIVE (EUROFUNG)-RELATED"/>
    <property type="match status" value="1"/>
</dbReference>
<dbReference type="InterPro" id="IPR002401">
    <property type="entry name" value="Cyt_P450_E_grp-I"/>
</dbReference>
<comment type="similarity">
    <text evidence="3 10">Belongs to the cytochrome P450 family.</text>
</comment>
<dbReference type="Gene3D" id="1.10.630.10">
    <property type="entry name" value="Cytochrome P450"/>
    <property type="match status" value="1"/>
</dbReference>
<dbReference type="GO" id="GO:0020037">
    <property type="term" value="F:heme binding"/>
    <property type="evidence" value="ECO:0007669"/>
    <property type="project" value="InterPro"/>
</dbReference>
<accession>A0A0H2RCG2</accession>
<dbReference type="InParanoid" id="A0A0H2RCG2"/>
<proteinExistence type="inferred from homology"/>
<reference evidence="12 13" key="1">
    <citation type="submission" date="2015-04" db="EMBL/GenBank/DDBJ databases">
        <title>Complete genome sequence of Schizopora paradoxa KUC8140, a cosmopolitan wood degrader in East Asia.</title>
        <authorList>
            <consortium name="DOE Joint Genome Institute"/>
            <person name="Min B."/>
            <person name="Park H."/>
            <person name="Jang Y."/>
            <person name="Kim J.-J."/>
            <person name="Kim K.H."/>
            <person name="Pangilinan J."/>
            <person name="Lipzen A."/>
            <person name="Riley R."/>
            <person name="Grigoriev I.V."/>
            <person name="Spatafora J.W."/>
            <person name="Choi I.-G."/>
        </authorList>
    </citation>
    <scope>NUCLEOTIDE SEQUENCE [LARGE SCALE GENOMIC DNA]</scope>
    <source>
        <strain evidence="12 13">KUC8140</strain>
    </source>
</reference>
<evidence type="ECO:0000256" key="7">
    <source>
        <dbReference type="ARBA" id="ARBA00023004"/>
    </source>
</evidence>
<keyword evidence="5 9" id="KW-0479">Metal-binding</keyword>
<evidence type="ECO:0000256" key="4">
    <source>
        <dbReference type="ARBA" id="ARBA00022617"/>
    </source>
</evidence>
<evidence type="ECO:0000256" key="9">
    <source>
        <dbReference type="PIRSR" id="PIRSR602401-1"/>
    </source>
</evidence>
<comment type="cofactor">
    <cofactor evidence="1 9">
        <name>heme</name>
        <dbReference type="ChEBI" id="CHEBI:30413"/>
    </cofactor>
</comment>
<dbReference type="STRING" id="27342.A0A0H2RCG2"/>
<sequence length="516" mass="58307">MPQYIYLFATLLFSAALVKVVTTNDNPRVYPPGPPADPIIGHVRFFPLEYQWKTFAEWGKKFGDIVFVHALGKPMVILNSATAARELLEKRGANNSDRPRLVFFEMMYWATTLVCLPYGERWRKQRKLIAQHFTPQAVIKFHPALEEECESFLRRLRVDAAPGKLKANIHRYVPHVLVMSTYGHPVKAANDPYVAMIEHGNELLIEYGNVGGMPVDFMPFLRHLPAWLPGMGFKRHAMKTYNVIKEMVTLPYDNIKRERASGIAKPSLVAFLQEEYEDKGNNDPEHEEDIKLIGGMVYSAGVETSESSLMTFFAMLSRHPEVVKRAQAEIDALTGGDRLVTFAERDALPYIDCIIKETLRKSSSLHILGIPHASTKDDVLDGKFIPAGSMIMPNIWQMMRDEKNFPKPEVFNPERYLAKIKQSGSAMAASANVDDPTEIVFGFGRRVCPGRFFALDALWLVMANTLAVFDILPPIDPATGKEDFSPIDFTSGVTIQPKPFECRIVLRSEKHLDLIH</sequence>
<keyword evidence="13" id="KW-1185">Reference proteome</keyword>
<evidence type="ECO:0000256" key="1">
    <source>
        <dbReference type="ARBA" id="ARBA00001971"/>
    </source>
</evidence>
<evidence type="ECO:0000313" key="12">
    <source>
        <dbReference type="EMBL" id="KLO09515.1"/>
    </source>
</evidence>
<feature type="binding site" description="axial binding residue" evidence="9">
    <location>
        <position position="448"/>
    </location>
    <ligand>
        <name>heme</name>
        <dbReference type="ChEBI" id="CHEBI:30413"/>
    </ligand>
    <ligandPart>
        <name>Fe</name>
        <dbReference type="ChEBI" id="CHEBI:18248"/>
    </ligandPart>
</feature>
<evidence type="ECO:0000256" key="5">
    <source>
        <dbReference type="ARBA" id="ARBA00022723"/>
    </source>
</evidence>